<dbReference type="AlphaFoldDB" id="A0A0A9ANW4"/>
<evidence type="ECO:0000313" key="1">
    <source>
        <dbReference type="EMBL" id="JAD48782.1"/>
    </source>
</evidence>
<reference evidence="1" key="1">
    <citation type="submission" date="2014-09" db="EMBL/GenBank/DDBJ databases">
        <authorList>
            <person name="Magalhaes I.L.F."/>
            <person name="Oliveira U."/>
            <person name="Santos F.R."/>
            <person name="Vidigal T.H.D.A."/>
            <person name="Brescovit A.D."/>
            <person name="Santos A.J."/>
        </authorList>
    </citation>
    <scope>NUCLEOTIDE SEQUENCE</scope>
    <source>
        <tissue evidence="1">Shoot tissue taken approximately 20 cm above the soil surface</tissue>
    </source>
</reference>
<dbReference type="EMBL" id="GBRH01249113">
    <property type="protein sequence ID" value="JAD48782.1"/>
    <property type="molecule type" value="Transcribed_RNA"/>
</dbReference>
<reference evidence="1" key="2">
    <citation type="journal article" date="2015" name="Data Brief">
        <title>Shoot transcriptome of the giant reed, Arundo donax.</title>
        <authorList>
            <person name="Barrero R.A."/>
            <person name="Guerrero F.D."/>
            <person name="Moolhuijzen P."/>
            <person name="Goolsby J.A."/>
            <person name="Tidwell J."/>
            <person name="Bellgard S.E."/>
            <person name="Bellgard M.I."/>
        </authorList>
    </citation>
    <scope>NUCLEOTIDE SEQUENCE</scope>
    <source>
        <tissue evidence="1">Shoot tissue taken approximately 20 cm above the soil surface</tissue>
    </source>
</reference>
<sequence length="34" mass="4341">MHDLFLHEFRKLLYIDNLIRKTDTHEQPQTWTYH</sequence>
<accession>A0A0A9ANW4</accession>
<name>A0A0A9ANW4_ARUDO</name>
<proteinExistence type="predicted"/>
<protein>
    <submittedName>
        <fullName evidence="1">Uncharacterized protein</fullName>
    </submittedName>
</protein>
<organism evidence="1">
    <name type="scientific">Arundo donax</name>
    <name type="common">Giant reed</name>
    <name type="synonym">Donax arundinaceus</name>
    <dbReference type="NCBI Taxonomy" id="35708"/>
    <lineage>
        <taxon>Eukaryota</taxon>
        <taxon>Viridiplantae</taxon>
        <taxon>Streptophyta</taxon>
        <taxon>Embryophyta</taxon>
        <taxon>Tracheophyta</taxon>
        <taxon>Spermatophyta</taxon>
        <taxon>Magnoliopsida</taxon>
        <taxon>Liliopsida</taxon>
        <taxon>Poales</taxon>
        <taxon>Poaceae</taxon>
        <taxon>PACMAD clade</taxon>
        <taxon>Arundinoideae</taxon>
        <taxon>Arundineae</taxon>
        <taxon>Arundo</taxon>
    </lineage>
</organism>